<dbReference type="EMBL" id="CP092871">
    <property type="protein sequence ID" value="UYV71792.1"/>
    <property type="molecule type" value="Genomic_DNA"/>
</dbReference>
<keyword evidence="2" id="KW-0863">Zinc-finger</keyword>
<feature type="region of interest" description="Disordered" evidence="3">
    <location>
        <begin position="240"/>
        <end position="269"/>
    </location>
</feature>
<evidence type="ECO:0000256" key="3">
    <source>
        <dbReference type="SAM" id="MobiDB-lite"/>
    </source>
</evidence>
<protein>
    <recommendedName>
        <fullName evidence="4">CCHC-type domain-containing protein</fullName>
    </recommendedName>
</protein>
<reference evidence="5 6" key="1">
    <citation type="submission" date="2022-01" db="EMBL/GenBank/DDBJ databases">
        <title>A chromosomal length assembly of Cordylochernes scorpioides.</title>
        <authorList>
            <person name="Zeh D."/>
            <person name="Zeh J."/>
        </authorList>
    </citation>
    <scope>NUCLEOTIDE SEQUENCE [LARGE SCALE GENOMIC DNA]</scope>
    <source>
        <strain evidence="5">IN4F17</strain>
        <tissue evidence="5">Whole Body</tissue>
    </source>
</reference>
<dbReference type="SUPFAM" id="SSF55120">
    <property type="entry name" value="Pseudouridine synthase"/>
    <property type="match status" value="1"/>
</dbReference>
<evidence type="ECO:0000256" key="1">
    <source>
        <dbReference type="ARBA" id="ARBA00023235"/>
    </source>
</evidence>
<dbReference type="InterPro" id="IPR036875">
    <property type="entry name" value="Znf_CCHC_sf"/>
</dbReference>
<dbReference type="InterPro" id="IPR020103">
    <property type="entry name" value="PsdUridine_synth_cat_dom_sf"/>
</dbReference>
<feature type="region of interest" description="Disordered" evidence="3">
    <location>
        <begin position="332"/>
        <end position="361"/>
    </location>
</feature>
<dbReference type="Gene3D" id="3.30.70.580">
    <property type="entry name" value="Pseudouridine synthase I, catalytic domain, N-terminal subdomain"/>
    <property type="match status" value="1"/>
</dbReference>
<dbReference type="InterPro" id="IPR013103">
    <property type="entry name" value="RVT_2"/>
</dbReference>
<name>A0ABY6KV95_9ARAC</name>
<dbReference type="SUPFAM" id="SSF57756">
    <property type="entry name" value="Retrovirus zinc finger-like domains"/>
    <property type="match status" value="1"/>
</dbReference>
<dbReference type="InterPro" id="IPR001406">
    <property type="entry name" value="PsdUridine_synth_TruA"/>
</dbReference>
<keyword evidence="6" id="KW-1185">Reference proteome</keyword>
<dbReference type="Pfam" id="PF14223">
    <property type="entry name" value="Retrotran_gag_2"/>
    <property type="match status" value="1"/>
</dbReference>
<evidence type="ECO:0000313" key="6">
    <source>
        <dbReference type="Proteomes" id="UP001235939"/>
    </source>
</evidence>
<keyword evidence="1" id="KW-0413">Isomerase</keyword>
<dbReference type="PANTHER" id="PTHR11142">
    <property type="entry name" value="PSEUDOURIDYLATE SYNTHASE"/>
    <property type="match status" value="1"/>
</dbReference>
<dbReference type="PROSITE" id="PS50158">
    <property type="entry name" value="ZF_CCHC"/>
    <property type="match status" value="1"/>
</dbReference>
<evidence type="ECO:0000256" key="2">
    <source>
        <dbReference type="PROSITE-ProRule" id="PRU00047"/>
    </source>
</evidence>
<evidence type="ECO:0000313" key="5">
    <source>
        <dbReference type="EMBL" id="UYV71792.1"/>
    </source>
</evidence>
<dbReference type="PANTHER" id="PTHR11142:SF4">
    <property type="entry name" value="PSEUDOURIDYLATE SYNTHASE 1 HOMOLOG"/>
    <property type="match status" value="1"/>
</dbReference>
<organism evidence="5 6">
    <name type="scientific">Cordylochernes scorpioides</name>
    <dbReference type="NCBI Taxonomy" id="51811"/>
    <lineage>
        <taxon>Eukaryota</taxon>
        <taxon>Metazoa</taxon>
        <taxon>Ecdysozoa</taxon>
        <taxon>Arthropoda</taxon>
        <taxon>Chelicerata</taxon>
        <taxon>Arachnida</taxon>
        <taxon>Pseudoscorpiones</taxon>
        <taxon>Cheliferoidea</taxon>
        <taxon>Chernetidae</taxon>
        <taxon>Cordylochernes</taxon>
    </lineage>
</organism>
<accession>A0ABY6KV95</accession>
<gene>
    <name evidence="5" type="ORF">LAZ67_9000424</name>
</gene>
<keyword evidence="2" id="KW-0479">Metal-binding</keyword>
<feature type="compositionally biased region" description="Polar residues" evidence="3">
    <location>
        <begin position="342"/>
        <end position="359"/>
    </location>
</feature>
<sequence>MAENIRIPEFNGENFHSWKFRIEAFLEGKGLKRYLYEDPPQLEDKTDWSIKDAQAKGIMTSAMNDSQVSLILNCKTTKDIWNSIHRRYEGDIKKQKIEAKNNLFRMQMKKDENLNQFLLRSEKLLETARILGNSIEEEEFVDAFIKALPTKYNIIVMQLSSISDPGILDIRRIVQLYLERYKFQEKEENPNAYKMFTKENVHFNRNTTFENTRPKRKIQCFICSKYGHKANDCWYNPKNKGENSTRKNNGPQSNTHSWKTRQNVPRATAAKVKEEQTFTTISKEEEIKEDKYQVESRDVKFIENKKGVSLLKSDQNEVQDYCIFKFPEENFDYDSENKPSEESNIQELEEATQQQQNNVVPYLRPSARNKYYCELSSDEEELSDDSRLDPTFDPTEHNLFALDEIPIPNSYEEAINSKNPEYWIEAMQREMNSLQEHQVWDHVYLPKGVKPIKSKWVYSSKVDPSTGQTIFKARLVALGCCQKDGTYFQNICSPVMKSDSFRTLLAYCVLQGWSLIHCDVQTAFLYGKLDEDIYLLPPQGYQPTDENLVYSELYAFTLGVKTSIYIRYLIEELTGKNYAFEFYIFRFAQYLTKELRQIVQDINYKAVWQILEFSDAPLRGNQYKKMALCLSYCGKGYYGMQRVTVKGLMCFAFTPWQELPPIYEVLSRNPEFETIESRLMSALLQTKLITKQQHDNPVQIKFQRAARTDKGVSAVRQVVSLKLPRCYEPRAMVASLNHHLPPEIRVIVETIRTLEL</sequence>
<evidence type="ECO:0000259" key="4">
    <source>
        <dbReference type="PROSITE" id="PS50158"/>
    </source>
</evidence>
<feature type="domain" description="CCHC-type" evidence="4">
    <location>
        <begin position="220"/>
        <end position="233"/>
    </location>
</feature>
<dbReference type="InterPro" id="IPR020094">
    <property type="entry name" value="TruA/RsuA/RluB/E/F_N"/>
</dbReference>
<proteinExistence type="predicted"/>
<keyword evidence="2" id="KW-0862">Zinc</keyword>
<dbReference type="Pfam" id="PF07727">
    <property type="entry name" value="RVT_2"/>
    <property type="match status" value="1"/>
</dbReference>
<dbReference type="Proteomes" id="UP001235939">
    <property type="component" value="Chromosome 09"/>
</dbReference>
<dbReference type="InterPro" id="IPR001878">
    <property type="entry name" value="Znf_CCHC"/>
</dbReference>
<feature type="compositionally biased region" description="Polar residues" evidence="3">
    <location>
        <begin position="246"/>
        <end position="265"/>
    </location>
</feature>